<accession>A0A2J6T6R4</accession>
<dbReference type="InParanoid" id="A0A2J6T6R4"/>
<dbReference type="PANTHER" id="PTHR42085:SF4">
    <property type="entry name" value="F-BOX DOMAIN-CONTAINING PROTEIN"/>
    <property type="match status" value="1"/>
</dbReference>
<keyword evidence="2" id="KW-1185">Reference proteome</keyword>
<evidence type="ECO:0000313" key="2">
    <source>
        <dbReference type="Proteomes" id="UP000235371"/>
    </source>
</evidence>
<name>A0A2J6T6R4_9HELO</name>
<dbReference type="Proteomes" id="UP000235371">
    <property type="component" value="Unassembled WGS sequence"/>
</dbReference>
<gene>
    <name evidence="1" type="ORF">K444DRAFT_485076</name>
</gene>
<dbReference type="AlphaFoldDB" id="A0A2J6T6R4"/>
<dbReference type="OrthoDB" id="62952at2759"/>
<evidence type="ECO:0000313" key="1">
    <source>
        <dbReference type="EMBL" id="PMD58712.1"/>
    </source>
</evidence>
<evidence type="ECO:0008006" key="3">
    <source>
        <dbReference type="Google" id="ProtNLM"/>
    </source>
</evidence>
<feature type="non-terminal residue" evidence="1">
    <location>
        <position position="484"/>
    </location>
</feature>
<dbReference type="PANTHER" id="PTHR42085">
    <property type="entry name" value="F-BOX DOMAIN-CONTAINING PROTEIN"/>
    <property type="match status" value="1"/>
</dbReference>
<proteinExistence type="predicted"/>
<protein>
    <recommendedName>
        <fullName evidence="3">F-box domain-containing protein</fullName>
    </recommendedName>
</protein>
<dbReference type="GeneID" id="36581167"/>
<feature type="non-terminal residue" evidence="1">
    <location>
        <position position="1"/>
    </location>
</feature>
<sequence>IPIEIRNQIYEYLLVNPDLCSPEIFPSSSFHKQIDRYYLSPSILGTCRQISDEATPILYERNTFIVGFNRDCRSYSPISRIEAQIYGSTDFFQHPGFEKVKHWKVILSANEEKGFEAPIYHFVTFCRAISDNFPRSLKVWIMPKGYSWVTEARFRRYYDVTTVLQPLSLLRNISEIHLGELPINELSTFQPARPQSASSPHDFPTHWLENMKALVKSDKPLARVWEMYQKLLNYAQSFERNDQFRENMEPIWGSGTCYAKRKAKGASWSWRTWNREMGDLDQPENPFFLSPAHPVEEGLLLGSFGSENNDIESFLNARATVLGYLGPQYQRIANASLQLAEFVKAEKKQGGALFGPSLLENHEVEPRCTRALLLLEDYAQSFVRDVPLATRINIRKRQAKFDCAYAFLERETLLKRLSSILVNDNFKITGSDKFFELFKLAVDNMDKQYLMIRKTRKELFDCDDDTYERVIDPELWKCDEMVNW</sequence>
<dbReference type="STRING" id="1095630.A0A2J6T6R4"/>
<dbReference type="InterPro" id="IPR038883">
    <property type="entry name" value="AN11006-like"/>
</dbReference>
<dbReference type="RefSeq" id="XP_024735616.1">
    <property type="nucleotide sequence ID" value="XM_024873087.1"/>
</dbReference>
<dbReference type="EMBL" id="KZ613817">
    <property type="protein sequence ID" value="PMD58712.1"/>
    <property type="molecule type" value="Genomic_DNA"/>
</dbReference>
<reference evidence="1 2" key="1">
    <citation type="submission" date="2016-04" db="EMBL/GenBank/DDBJ databases">
        <title>A degradative enzymes factory behind the ericoid mycorrhizal symbiosis.</title>
        <authorList>
            <consortium name="DOE Joint Genome Institute"/>
            <person name="Martino E."/>
            <person name="Morin E."/>
            <person name="Grelet G."/>
            <person name="Kuo A."/>
            <person name="Kohler A."/>
            <person name="Daghino S."/>
            <person name="Barry K."/>
            <person name="Choi C."/>
            <person name="Cichocki N."/>
            <person name="Clum A."/>
            <person name="Copeland A."/>
            <person name="Hainaut M."/>
            <person name="Haridas S."/>
            <person name="Labutti K."/>
            <person name="Lindquist E."/>
            <person name="Lipzen A."/>
            <person name="Khouja H.-R."/>
            <person name="Murat C."/>
            <person name="Ohm R."/>
            <person name="Olson A."/>
            <person name="Spatafora J."/>
            <person name="Veneault-Fourrey C."/>
            <person name="Henrissat B."/>
            <person name="Grigoriev I."/>
            <person name="Martin F."/>
            <person name="Perotto S."/>
        </authorList>
    </citation>
    <scope>NUCLEOTIDE SEQUENCE [LARGE SCALE GENOMIC DNA]</scope>
    <source>
        <strain evidence="1 2">E</strain>
    </source>
</reference>
<organism evidence="1 2">
    <name type="scientific">Hyaloscypha bicolor E</name>
    <dbReference type="NCBI Taxonomy" id="1095630"/>
    <lineage>
        <taxon>Eukaryota</taxon>
        <taxon>Fungi</taxon>
        <taxon>Dikarya</taxon>
        <taxon>Ascomycota</taxon>
        <taxon>Pezizomycotina</taxon>
        <taxon>Leotiomycetes</taxon>
        <taxon>Helotiales</taxon>
        <taxon>Hyaloscyphaceae</taxon>
        <taxon>Hyaloscypha</taxon>
        <taxon>Hyaloscypha bicolor</taxon>
    </lineage>
</organism>